<comment type="caution">
    <text evidence="5">The sequence shown here is derived from an EMBL/GenBank/DDBJ whole genome shotgun (WGS) entry which is preliminary data.</text>
</comment>
<evidence type="ECO:0000256" key="3">
    <source>
        <dbReference type="ARBA" id="ARBA00023163"/>
    </source>
</evidence>
<name>A0A9X4KM36_9BACL</name>
<protein>
    <submittedName>
        <fullName evidence="5">Helix-turn-helix domain-containing protein</fullName>
    </submittedName>
</protein>
<sequence>MDRAGELLRKGQYTVGEVARSVGYRDALLFSKMFKKLKGVPPKQYC</sequence>
<proteinExistence type="predicted"/>
<keyword evidence="6" id="KW-1185">Reference proteome</keyword>
<feature type="domain" description="HTH araC/xylS-type" evidence="4">
    <location>
        <begin position="1"/>
        <end position="46"/>
    </location>
</feature>
<evidence type="ECO:0000259" key="4">
    <source>
        <dbReference type="PROSITE" id="PS01124"/>
    </source>
</evidence>
<dbReference type="AlphaFoldDB" id="A0A9X4KM36"/>
<dbReference type="InterPro" id="IPR009057">
    <property type="entry name" value="Homeodomain-like_sf"/>
</dbReference>
<evidence type="ECO:0000313" key="6">
    <source>
        <dbReference type="Proteomes" id="UP001153387"/>
    </source>
</evidence>
<dbReference type="PRINTS" id="PR00032">
    <property type="entry name" value="HTHARAC"/>
</dbReference>
<evidence type="ECO:0000256" key="1">
    <source>
        <dbReference type="ARBA" id="ARBA00023015"/>
    </source>
</evidence>
<gene>
    <name evidence="5" type="ORF">OMP38_27825</name>
</gene>
<dbReference type="GO" id="GO:0043565">
    <property type="term" value="F:sequence-specific DNA binding"/>
    <property type="evidence" value="ECO:0007669"/>
    <property type="project" value="InterPro"/>
</dbReference>
<dbReference type="RefSeq" id="WP_277568396.1">
    <property type="nucleotide sequence ID" value="NZ_JAPDHZ010000006.1"/>
</dbReference>
<reference evidence="5 6" key="1">
    <citation type="submission" date="2022-10" db="EMBL/GenBank/DDBJ databases">
        <title>Comparative genomic analysis of Cohnella hashimotonis sp. nov., isolated from the International Space Station.</title>
        <authorList>
            <person name="Simpson A."/>
            <person name="Venkateswaran K."/>
        </authorList>
    </citation>
    <scope>NUCLEOTIDE SEQUENCE [LARGE SCALE GENOMIC DNA]</scope>
    <source>
        <strain evidence="5 6">DSM 18997</strain>
    </source>
</reference>
<evidence type="ECO:0000313" key="5">
    <source>
        <dbReference type="EMBL" id="MDG0794221.1"/>
    </source>
</evidence>
<keyword evidence="3" id="KW-0804">Transcription</keyword>
<organism evidence="5 6">
    <name type="scientific">Cohnella ginsengisoli</name>
    <dbReference type="NCBI Taxonomy" id="425004"/>
    <lineage>
        <taxon>Bacteria</taxon>
        <taxon>Bacillati</taxon>
        <taxon>Bacillota</taxon>
        <taxon>Bacilli</taxon>
        <taxon>Bacillales</taxon>
        <taxon>Paenibacillaceae</taxon>
        <taxon>Cohnella</taxon>
    </lineage>
</organism>
<keyword evidence="2" id="KW-0238">DNA-binding</keyword>
<dbReference type="Gene3D" id="1.10.10.60">
    <property type="entry name" value="Homeodomain-like"/>
    <property type="match status" value="1"/>
</dbReference>
<accession>A0A9X4KM36</accession>
<dbReference type="Proteomes" id="UP001153387">
    <property type="component" value="Unassembled WGS sequence"/>
</dbReference>
<dbReference type="Pfam" id="PF12833">
    <property type="entry name" value="HTH_18"/>
    <property type="match status" value="1"/>
</dbReference>
<dbReference type="SUPFAM" id="SSF46689">
    <property type="entry name" value="Homeodomain-like"/>
    <property type="match status" value="1"/>
</dbReference>
<dbReference type="InterPro" id="IPR018060">
    <property type="entry name" value="HTH_AraC"/>
</dbReference>
<dbReference type="EMBL" id="JAPDHZ010000006">
    <property type="protein sequence ID" value="MDG0794221.1"/>
    <property type="molecule type" value="Genomic_DNA"/>
</dbReference>
<dbReference type="GO" id="GO:0003700">
    <property type="term" value="F:DNA-binding transcription factor activity"/>
    <property type="evidence" value="ECO:0007669"/>
    <property type="project" value="InterPro"/>
</dbReference>
<keyword evidence="1" id="KW-0805">Transcription regulation</keyword>
<dbReference type="PROSITE" id="PS01124">
    <property type="entry name" value="HTH_ARAC_FAMILY_2"/>
    <property type="match status" value="1"/>
</dbReference>
<evidence type="ECO:0000256" key="2">
    <source>
        <dbReference type="ARBA" id="ARBA00023125"/>
    </source>
</evidence>
<dbReference type="InterPro" id="IPR020449">
    <property type="entry name" value="Tscrpt_reg_AraC-type_HTH"/>
</dbReference>